<dbReference type="Gene3D" id="3.40.50.1820">
    <property type="entry name" value="alpha/beta hydrolase"/>
    <property type="match status" value="1"/>
</dbReference>
<gene>
    <name evidence="1" type="ORF">HW554_00695</name>
</gene>
<name>A0A7Y7PKX7_9BACT</name>
<organism evidence="1 2">
    <name type="scientific">Hymenobacter lapidiphilus</name>
    <dbReference type="NCBI Taxonomy" id="2608003"/>
    <lineage>
        <taxon>Bacteria</taxon>
        <taxon>Pseudomonadati</taxon>
        <taxon>Bacteroidota</taxon>
        <taxon>Cytophagia</taxon>
        <taxon>Cytophagales</taxon>
        <taxon>Hymenobacteraceae</taxon>
        <taxon>Hymenobacter</taxon>
    </lineage>
</organism>
<dbReference type="EMBL" id="JABKAU010000001">
    <property type="protein sequence ID" value="NVO29706.1"/>
    <property type="molecule type" value="Genomic_DNA"/>
</dbReference>
<sequence length="426" mass="47596">MKTSLSVFWMLAIIGAFTTSSCSMKYVLYGSEASRYSASVQNDSTFVYFDRQGDMYPSVTSKVVVYDDRLNYHGAALQHYFQVSTKPAWLTSQQEQASLLGQYYGVKLEPPAKQTAVKASWLQLQDSVQTQFVRNFRRQLRASQTDALVVLVHGYNNDVGEINWFAPLKRQIQANYFTGKKVHFLHVYWDGRAGTSVLPMWTWAQGSLYPVGLGLRQILARLDPNMPVYALGHSTGAPVLCAALWNCTSALADSSTYEVHQGEKYLDILKLPRYATPTLSKLRVAFVAPAMPGSHFKDFGNRTTAVGRHNMTPPPSSPQRFVVAHNRYDKVTGKGPFPTKFFGSTRLGTKKSEYCGYGQVTPYGVVPQLRSTGSSTESFLYDFTEGISWFGLGHGVVVFMNNQQVFSQFLDAWLTNKTVQGNDSCL</sequence>
<reference evidence="1 2" key="1">
    <citation type="submission" date="2020-05" db="EMBL/GenBank/DDBJ databases">
        <title>Hymenobacter terrestris sp. nov. and Hymenobacter lapidiphilus sp. nov., isolated from regoliths in Antarctica.</title>
        <authorList>
            <person name="Sedlacek I."/>
            <person name="Pantucek R."/>
            <person name="Zeman M."/>
            <person name="Holochova P."/>
            <person name="Kralova S."/>
            <person name="Stankova E."/>
            <person name="Sedo O."/>
            <person name="Micenkova L."/>
            <person name="Svec P."/>
            <person name="Gupta V."/>
            <person name="Sood U."/>
            <person name="Korpole U.S."/>
            <person name="Lal R."/>
        </authorList>
    </citation>
    <scope>NUCLEOTIDE SEQUENCE [LARGE SCALE GENOMIC DNA]</scope>
    <source>
        <strain evidence="1 2">P5342</strain>
    </source>
</reference>
<evidence type="ECO:0000313" key="2">
    <source>
        <dbReference type="Proteomes" id="UP000565521"/>
    </source>
</evidence>
<evidence type="ECO:0008006" key="3">
    <source>
        <dbReference type="Google" id="ProtNLM"/>
    </source>
</evidence>
<dbReference type="InterPro" id="IPR029058">
    <property type="entry name" value="AB_hydrolase_fold"/>
</dbReference>
<dbReference type="Proteomes" id="UP000565521">
    <property type="component" value="Unassembled WGS sequence"/>
</dbReference>
<comment type="caution">
    <text evidence="1">The sequence shown here is derived from an EMBL/GenBank/DDBJ whole genome shotgun (WGS) entry which is preliminary data.</text>
</comment>
<accession>A0A7Y7PKX7</accession>
<keyword evidence="2" id="KW-1185">Reference proteome</keyword>
<dbReference type="AlphaFoldDB" id="A0A7Y7PKX7"/>
<dbReference type="SUPFAM" id="SSF53474">
    <property type="entry name" value="alpha/beta-Hydrolases"/>
    <property type="match status" value="1"/>
</dbReference>
<evidence type="ECO:0000313" key="1">
    <source>
        <dbReference type="EMBL" id="NVO29706.1"/>
    </source>
</evidence>
<proteinExistence type="predicted"/>
<dbReference type="PROSITE" id="PS51257">
    <property type="entry name" value="PROKAR_LIPOPROTEIN"/>
    <property type="match status" value="1"/>
</dbReference>
<protein>
    <recommendedName>
        <fullName evidence="3">Alpha/beta hydrolase</fullName>
    </recommendedName>
</protein>
<dbReference type="RefSeq" id="WP_176906426.1">
    <property type="nucleotide sequence ID" value="NZ_JABKAU010000001.1"/>
</dbReference>